<dbReference type="AlphaFoldDB" id="A0A0F9H7I2"/>
<evidence type="ECO:0000313" key="2">
    <source>
        <dbReference type="EMBL" id="KKM07000.1"/>
    </source>
</evidence>
<evidence type="ECO:0000259" key="1">
    <source>
        <dbReference type="Pfam" id="PF01695"/>
    </source>
</evidence>
<dbReference type="InterPro" id="IPR002611">
    <property type="entry name" value="IstB_ATP-bd"/>
</dbReference>
<reference evidence="2" key="1">
    <citation type="journal article" date="2015" name="Nature">
        <title>Complex archaea that bridge the gap between prokaryotes and eukaryotes.</title>
        <authorList>
            <person name="Spang A."/>
            <person name="Saw J.H."/>
            <person name="Jorgensen S.L."/>
            <person name="Zaremba-Niedzwiedzka K."/>
            <person name="Martijn J."/>
            <person name="Lind A.E."/>
            <person name="van Eijk R."/>
            <person name="Schleper C."/>
            <person name="Guy L."/>
            <person name="Ettema T.J."/>
        </authorList>
    </citation>
    <scope>NUCLEOTIDE SEQUENCE</scope>
</reference>
<sequence length="243" mass="27577">MNGAPSDPSAEPEPDCPFCQDGGWVHQLGEDGKIDYRVPVVRCKCKAEYDDTRHRLWLLKMCKLPADAGRLTFDTWVKHDDLKEPYEAALAFANGETDVRWLTIMARVDRGKSHLAMAICHRYIERGIPARYLFVPSGLDALRAGYSADGPDGYDAQLRHMMNVDLLILDDLGAQNPTPWAQEKLMMIVEERDMAGLPLVVTTNKPLDDLPGDDEHRIGSRLLRHRYGQIITIKAPEYRLRHK</sequence>
<protein>
    <recommendedName>
        <fullName evidence="1">IstB-like ATP-binding domain-containing protein</fullName>
    </recommendedName>
</protein>
<proteinExistence type="predicted"/>
<dbReference type="GO" id="GO:0005524">
    <property type="term" value="F:ATP binding"/>
    <property type="evidence" value="ECO:0007669"/>
    <property type="project" value="InterPro"/>
</dbReference>
<feature type="domain" description="IstB-like ATP-binding" evidence="1">
    <location>
        <begin position="51"/>
        <end position="243"/>
    </location>
</feature>
<dbReference type="Pfam" id="PF01695">
    <property type="entry name" value="IstB_IS21"/>
    <property type="match status" value="1"/>
</dbReference>
<dbReference type="GO" id="GO:0006260">
    <property type="term" value="P:DNA replication"/>
    <property type="evidence" value="ECO:0007669"/>
    <property type="project" value="TreeGrafter"/>
</dbReference>
<dbReference type="InterPro" id="IPR027417">
    <property type="entry name" value="P-loop_NTPase"/>
</dbReference>
<name>A0A0F9H7I2_9ZZZZ</name>
<dbReference type="Gene3D" id="3.40.50.300">
    <property type="entry name" value="P-loop containing nucleotide triphosphate hydrolases"/>
    <property type="match status" value="1"/>
</dbReference>
<dbReference type="PANTHER" id="PTHR30050">
    <property type="entry name" value="CHROMOSOMAL REPLICATION INITIATOR PROTEIN DNAA"/>
    <property type="match status" value="1"/>
</dbReference>
<dbReference type="SUPFAM" id="SSF52540">
    <property type="entry name" value="P-loop containing nucleoside triphosphate hydrolases"/>
    <property type="match status" value="1"/>
</dbReference>
<dbReference type="PANTHER" id="PTHR30050:SF4">
    <property type="entry name" value="ATP-BINDING PROTEIN RV3427C IN INSERTION SEQUENCE-RELATED"/>
    <property type="match status" value="1"/>
</dbReference>
<gene>
    <name evidence="2" type="ORF">LCGC14_1738340</name>
</gene>
<comment type="caution">
    <text evidence="2">The sequence shown here is derived from an EMBL/GenBank/DDBJ whole genome shotgun (WGS) entry which is preliminary data.</text>
</comment>
<organism evidence="2">
    <name type="scientific">marine sediment metagenome</name>
    <dbReference type="NCBI Taxonomy" id="412755"/>
    <lineage>
        <taxon>unclassified sequences</taxon>
        <taxon>metagenomes</taxon>
        <taxon>ecological metagenomes</taxon>
    </lineage>
</organism>
<dbReference type="EMBL" id="LAZR01015868">
    <property type="protein sequence ID" value="KKM07000.1"/>
    <property type="molecule type" value="Genomic_DNA"/>
</dbReference>
<accession>A0A0F9H7I2</accession>